<feature type="region of interest" description="Disordered" evidence="1">
    <location>
        <begin position="330"/>
        <end position="435"/>
    </location>
</feature>
<feature type="compositionally biased region" description="Acidic residues" evidence="1">
    <location>
        <begin position="498"/>
        <end position="510"/>
    </location>
</feature>
<keyword evidence="3" id="KW-1185">Reference proteome</keyword>
<protein>
    <recommendedName>
        <fullName evidence="4">AAA+ ATPase domain-containing protein</fullName>
    </recommendedName>
</protein>
<feature type="compositionally biased region" description="Basic and acidic residues" evidence="1">
    <location>
        <begin position="529"/>
        <end position="547"/>
    </location>
</feature>
<feature type="compositionally biased region" description="Acidic residues" evidence="1">
    <location>
        <begin position="519"/>
        <end position="528"/>
    </location>
</feature>
<feature type="compositionally biased region" description="Acidic residues" evidence="1">
    <location>
        <begin position="330"/>
        <end position="356"/>
    </location>
</feature>
<dbReference type="EMBL" id="JACOOZ010000007">
    <property type="protein sequence ID" value="MBC5668431.1"/>
    <property type="molecule type" value="Genomic_DNA"/>
</dbReference>
<feature type="compositionally biased region" description="Basic and acidic residues" evidence="1">
    <location>
        <begin position="369"/>
        <end position="381"/>
    </location>
</feature>
<dbReference type="InterPro" id="IPR011990">
    <property type="entry name" value="TPR-like_helical_dom_sf"/>
</dbReference>
<dbReference type="InterPro" id="IPR027417">
    <property type="entry name" value="P-loop_NTPase"/>
</dbReference>
<comment type="caution">
    <text evidence="2">The sequence shown here is derived from an EMBL/GenBank/DDBJ whole genome shotgun (WGS) entry which is preliminary data.</text>
</comment>
<proteinExistence type="predicted"/>
<feature type="compositionally biased region" description="Acidic residues" evidence="1">
    <location>
        <begin position="671"/>
        <end position="691"/>
    </location>
</feature>
<sequence>MDKNEQKLKLEEIKRALHDRDYEEAGKIADALDIKKIKDNNLLNIVANAYELNHNYEKAKEVLLTAYENTNTGRHIAYKLCLLSIKTKDFTAAKDYYEDFVEMAPRDTSRFVLKYKMAKAQEKPIEELIGILEEYVNIDMEERWAYELAKLYHIIGDKQKCIDICDEICLWFAEGKYVFKAMDLKKMYSPLTPAQQEKYDENKKKIAMEAEAAKKHAEELKPLDVKMDIVHDIPEIKVEPQTAEEDIQAAVADSVKEILADEKKEQSKMAQNKETEDELSKTRIFDNTASGNLGETKIFPKMNGDMEEIILKSEEDDLNNKTIEELMEEAEIAEQPVDEEKIEEEVSELEEEDETEKEPVMEEIVTDLEGEKAKAQSREADESSLQSEVTEDKKEPEAEKDETSEIQEKSHSEDLKEETGPVQEQNEAENTISDMNGVADILRKLQERGILKADTVKQAVNIIDEATSAREELEESLKEKDELLHFNSEDNLQKDGQVEEEVIEPENEPEAEVKPQPEVETEPEVEIEAEQKAEIEPEAKAEQKAQSEPEIEPETDVEPKAQREAQNNLEPEEIEDDMVADLKIDNSGFVTQELPTEDELKSAVRETENQKSEAPKAEKPGMNLKVKNATSASIEILSGAGIVEEGKLEIKVPDMVEEEKPDENLSQSPEVLEEPKEEEEEVTPEVTEEPEDKQAKPDDTKEEGKEGNTDKAIVRKKAKPIYNEEILPTDKTNGDSAEDVEPEIVLTEEELSAFKNYLNVEGFDTNIRDVLKDLIINYKPNGNSAEGNIVIMGSEKTGKTTLAIEIIKLVNKKRGRRNRKLAKIDAVALNRKGFRTVLSKLLGSDLIIENADRLGPMTLSEITDVSGMFTDDMIIILEGETDGMTKILNESQRAARVFNHVVTIREYDIKEWVEYGKRYAKDKGYVFDEVANLAFYKAIDDFFGVNKGIGRSDVESIVDEAISKSRRIGRKLKGIFASKKDEEGNNILVESDFNV</sequence>
<accession>A0ABR7F490</accession>
<evidence type="ECO:0008006" key="4">
    <source>
        <dbReference type="Google" id="ProtNLM"/>
    </source>
</evidence>
<evidence type="ECO:0000313" key="2">
    <source>
        <dbReference type="EMBL" id="MBC5668431.1"/>
    </source>
</evidence>
<feature type="compositionally biased region" description="Basic and acidic residues" evidence="1">
    <location>
        <begin position="469"/>
        <end position="497"/>
    </location>
</feature>
<evidence type="ECO:0000256" key="1">
    <source>
        <dbReference type="SAM" id="MobiDB-lite"/>
    </source>
</evidence>
<feature type="region of interest" description="Disordered" evidence="1">
    <location>
        <begin position="653"/>
        <end position="711"/>
    </location>
</feature>
<feature type="compositionally biased region" description="Basic and acidic residues" evidence="1">
    <location>
        <begin position="390"/>
        <end position="419"/>
    </location>
</feature>
<gene>
    <name evidence="2" type="ORF">H8S00_10580</name>
</gene>
<evidence type="ECO:0000313" key="3">
    <source>
        <dbReference type="Proteomes" id="UP000597877"/>
    </source>
</evidence>
<dbReference type="Gene3D" id="1.25.40.10">
    <property type="entry name" value="Tetratricopeptide repeat domain"/>
    <property type="match status" value="1"/>
</dbReference>
<dbReference type="RefSeq" id="WP_118589933.1">
    <property type="nucleotide sequence ID" value="NZ_JACOOZ010000007.1"/>
</dbReference>
<feature type="compositionally biased region" description="Basic and acidic residues" evidence="1">
    <location>
        <begin position="598"/>
        <end position="619"/>
    </location>
</feature>
<organism evidence="2 3">
    <name type="scientific">Eubacterium segne</name>
    <dbReference type="NCBI Taxonomy" id="2763045"/>
    <lineage>
        <taxon>Bacteria</taxon>
        <taxon>Bacillati</taxon>
        <taxon>Bacillota</taxon>
        <taxon>Clostridia</taxon>
        <taxon>Eubacteriales</taxon>
        <taxon>Eubacteriaceae</taxon>
        <taxon>Eubacterium</taxon>
    </lineage>
</organism>
<feature type="compositionally biased region" description="Acidic residues" evidence="1">
    <location>
        <begin position="570"/>
        <end position="579"/>
    </location>
</feature>
<dbReference type="Proteomes" id="UP000597877">
    <property type="component" value="Unassembled WGS sequence"/>
</dbReference>
<dbReference type="SUPFAM" id="SSF48452">
    <property type="entry name" value="TPR-like"/>
    <property type="match status" value="1"/>
</dbReference>
<feature type="region of interest" description="Disordered" evidence="1">
    <location>
        <begin position="469"/>
        <end position="625"/>
    </location>
</feature>
<feature type="compositionally biased region" description="Polar residues" evidence="1">
    <location>
        <begin position="422"/>
        <end position="434"/>
    </location>
</feature>
<dbReference type="SUPFAM" id="SSF52540">
    <property type="entry name" value="P-loop containing nucleoside triphosphate hydrolases"/>
    <property type="match status" value="1"/>
</dbReference>
<feature type="compositionally biased region" description="Basic and acidic residues" evidence="1">
    <location>
        <begin position="692"/>
        <end position="711"/>
    </location>
</feature>
<name>A0ABR7F490_9FIRM</name>
<reference evidence="2 3" key="1">
    <citation type="submission" date="2020-08" db="EMBL/GenBank/DDBJ databases">
        <title>Genome public.</title>
        <authorList>
            <person name="Liu C."/>
            <person name="Sun Q."/>
        </authorList>
    </citation>
    <scope>NUCLEOTIDE SEQUENCE [LARGE SCALE GENOMIC DNA]</scope>
    <source>
        <strain evidence="2 3">BX4</strain>
    </source>
</reference>